<keyword evidence="5" id="KW-1185">Reference proteome</keyword>
<accession>A0A3P7JZI2</accession>
<evidence type="ECO:0000256" key="3">
    <source>
        <dbReference type="SAM" id="SignalP"/>
    </source>
</evidence>
<evidence type="ECO:0000313" key="4">
    <source>
        <dbReference type="EMBL" id="VDM91796.1"/>
    </source>
</evidence>
<dbReference type="AlphaFoldDB" id="A0A3P7JZI2"/>
<feature type="signal peptide" evidence="3">
    <location>
        <begin position="1"/>
        <end position="24"/>
    </location>
</feature>
<keyword evidence="3" id="KW-0732">Signal</keyword>
<dbReference type="STRING" id="42156.A0A3P7JZI2"/>
<sequence>MGSIAARSLVIVLLASTDVATALSRYLPFDYRFQQNTDGQRTLRLSGNSEIQRKIRTSGSEQSPISLRIDPQKGTIDKTSRNISPEISNEEVPLISDGFDGKVGTAQNPLESFHSLLRDSSFPNSNEDFKSHSQTTNTLSAMRSTITSAGETVRADFNDLGKASIQWKTMVDGNTSDFHGTGREMKFSTPSHISNPNLNVAIQRTGNLASSHIMDYSAFLTNFSMETSTFVPDLEITSFPTTSISIGNKKMLLKQTLATQQTLPETINLGPGTPIQGNYSNKIEISNTQTSEASRKNTGSENDFRKVVIFPTTDRTTIFGNTQHSTTGPTPELIIFPSRKNFYASNFGMKLSPIIDETGKLREKKVTAPNSGSNLTDSITEPKNNSGNGTLYFGSTSPVVFSAVDDREIPLEQKSSAPVRLTVRERISEFLRKTGPSDFSEDEVKMSAESQATIKNASSAELSQKTLETQFRRPSETVIHGRVTQEGKTPPNTFPISRHDLITSGADYMEVLKFEFGTSVSTQLPAHSQLRQPTPTIVPSVNATNSVFSLQTVKEPPNRSLLWLMIILIALPAIILFIFIRNADSLSSTEKGAEERKEDVCSSKPSEEGIQSRKGSDEKMK</sequence>
<feature type="compositionally biased region" description="Basic and acidic residues" evidence="1">
    <location>
        <begin position="591"/>
        <end position="621"/>
    </location>
</feature>
<keyword evidence="2" id="KW-0472">Membrane</keyword>
<feature type="transmembrane region" description="Helical" evidence="2">
    <location>
        <begin position="561"/>
        <end position="580"/>
    </location>
</feature>
<proteinExistence type="predicted"/>
<keyword evidence="2" id="KW-0812">Transmembrane</keyword>
<evidence type="ECO:0000256" key="1">
    <source>
        <dbReference type="SAM" id="MobiDB-lite"/>
    </source>
</evidence>
<feature type="region of interest" description="Disordered" evidence="1">
    <location>
        <begin position="587"/>
        <end position="621"/>
    </location>
</feature>
<dbReference type="Proteomes" id="UP000277928">
    <property type="component" value="Unassembled WGS sequence"/>
</dbReference>
<feature type="chain" id="PRO_5018159331" evidence="3">
    <location>
        <begin position="25"/>
        <end position="621"/>
    </location>
</feature>
<organism evidence="4 5">
    <name type="scientific">Litomosoides sigmodontis</name>
    <name type="common">Filarial nematode worm</name>
    <dbReference type="NCBI Taxonomy" id="42156"/>
    <lineage>
        <taxon>Eukaryota</taxon>
        <taxon>Metazoa</taxon>
        <taxon>Ecdysozoa</taxon>
        <taxon>Nematoda</taxon>
        <taxon>Chromadorea</taxon>
        <taxon>Rhabditida</taxon>
        <taxon>Spirurina</taxon>
        <taxon>Spiruromorpha</taxon>
        <taxon>Filarioidea</taxon>
        <taxon>Onchocercidae</taxon>
        <taxon>Litomosoides</taxon>
    </lineage>
</organism>
<evidence type="ECO:0000256" key="2">
    <source>
        <dbReference type="SAM" id="Phobius"/>
    </source>
</evidence>
<reference evidence="4 5" key="1">
    <citation type="submission" date="2018-08" db="EMBL/GenBank/DDBJ databases">
        <authorList>
            <person name="Laetsch R D."/>
            <person name="Stevens L."/>
            <person name="Kumar S."/>
            <person name="Blaxter L. M."/>
        </authorList>
    </citation>
    <scope>NUCLEOTIDE SEQUENCE [LARGE SCALE GENOMIC DNA]</scope>
</reference>
<protein>
    <submittedName>
        <fullName evidence="4">Uncharacterized protein</fullName>
    </submittedName>
</protein>
<name>A0A3P7JZI2_LITSI</name>
<dbReference type="EMBL" id="UYRX01001630">
    <property type="protein sequence ID" value="VDM91796.1"/>
    <property type="molecule type" value="Genomic_DNA"/>
</dbReference>
<dbReference type="OrthoDB" id="10256829at2759"/>
<gene>
    <name evidence="4" type="ORF">NLS_LOCUS9481</name>
</gene>
<keyword evidence="2" id="KW-1133">Transmembrane helix</keyword>
<evidence type="ECO:0000313" key="5">
    <source>
        <dbReference type="Proteomes" id="UP000277928"/>
    </source>
</evidence>